<keyword evidence="3" id="KW-1185">Reference proteome</keyword>
<accession>A0ABQ1EKN0</accession>
<dbReference type="RefSeq" id="WP_229757574.1">
    <property type="nucleotide sequence ID" value="NZ_BMHE01000008.1"/>
</dbReference>
<dbReference type="SUPFAM" id="SSF55729">
    <property type="entry name" value="Acyl-CoA N-acyltransferases (Nat)"/>
    <property type="match status" value="1"/>
</dbReference>
<protein>
    <submittedName>
        <fullName evidence="2">N-acetyltransferase</fullName>
    </submittedName>
</protein>
<evidence type="ECO:0000313" key="2">
    <source>
        <dbReference type="EMBL" id="GFZ75986.1"/>
    </source>
</evidence>
<dbReference type="EMBL" id="BMHE01000008">
    <property type="protein sequence ID" value="GFZ75986.1"/>
    <property type="molecule type" value="Genomic_DNA"/>
</dbReference>
<dbReference type="InterPro" id="IPR051531">
    <property type="entry name" value="N-acetyltransferase"/>
</dbReference>
<sequence length="173" mass="20394">MSNSNLIFPDIETDRLKLAILTLDDIESVFNHFSDENVTRFMDISPCKDRNEAEEIIRFHIEDSGCRWGIYSKSDAEFIGTCGFHCWFQGEQPRAEIGFDLARGYWGKGIMQEALKPVIEFGFKEMSLNIIEATVEQENDRSINLLRKLNFEREIELRDQLIYYFLLREHWGR</sequence>
<dbReference type="Pfam" id="PF13302">
    <property type="entry name" value="Acetyltransf_3"/>
    <property type="match status" value="1"/>
</dbReference>
<organism evidence="2 3">
    <name type="scientific">Paenibacillus marchantiophytorum</name>
    <dbReference type="NCBI Taxonomy" id="1619310"/>
    <lineage>
        <taxon>Bacteria</taxon>
        <taxon>Bacillati</taxon>
        <taxon>Bacillota</taxon>
        <taxon>Bacilli</taxon>
        <taxon>Bacillales</taxon>
        <taxon>Paenibacillaceae</taxon>
        <taxon>Paenibacillus</taxon>
    </lineage>
</organism>
<name>A0ABQ1EKN0_9BACL</name>
<dbReference type="Gene3D" id="3.40.630.30">
    <property type="match status" value="1"/>
</dbReference>
<dbReference type="PROSITE" id="PS51186">
    <property type="entry name" value="GNAT"/>
    <property type="match status" value="1"/>
</dbReference>
<evidence type="ECO:0000259" key="1">
    <source>
        <dbReference type="PROSITE" id="PS51186"/>
    </source>
</evidence>
<gene>
    <name evidence="2" type="ORF">GCM10008018_21700</name>
</gene>
<reference evidence="3" key="1">
    <citation type="journal article" date="2019" name="Int. J. Syst. Evol. Microbiol.">
        <title>The Global Catalogue of Microorganisms (GCM) 10K type strain sequencing project: providing services to taxonomists for standard genome sequencing and annotation.</title>
        <authorList>
            <consortium name="The Broad Institute Genomics Platform"/>
            <consortium name="The Broad Institute Genome Sequencing Center for Infectious Disease"/>
            <person name="Wu L."/>
            <person name="Ma J."/>
        </authorList>
    </citation>
    <scope>NUCLEOTIDE SEQUENCE [LARGE SCALE GENOMIC DNA]</scope>
    <source>
        <strain evidence="3">CGMCC 1.15043</strain>
    </source>
</reference>
<comment type="caution">
    <text evidence="2">The sequence shown here is derived from an EMBL/GenBank/DDBJ whole genome shotgun (WGS) entry which is preliminary data.</text>
</comment>
<dbReference type="InterPro" id="IPR000182">
    <property type="entry name" value="GNAT_dom"/>
</dbReference>
<feature type="domain" description="N-acetyltransferase" evidence="1">
    <location>
        <begin position="16"/>
        <end position="169"/>
    </location>
</feature>
<evidence type="ECO:0000313" key="3">
    <source>
        <dbReference type="Proteomes" id="UP000615455"/>
    </source>
</evidence>
<proteinExistence type="predicted"/>
<dbReference type="InterPro" id="IPR016181">
    <property type="entry name" value="Acyl_CoA_acyltransferase"/>
</dbReference>
<dbReference type="PANTHER" id="PTHR43792">
    <property type="entry name" value="GNAT FAMILY, PUTATIVE (AFU_ORTHOLOGUE AFUA_3G00765)-RELATED-RELATED"/>
    <property type="match status" value="1"/>
</dbReference>
<dbReference type="PANTHER" id="PTHR43792:SF9">
    <property type="entry name" value="RIBOSOMAL-PROTEIN-ALANINE ACETYLTRANSFERASE"/>
    <property type="match status" value="1"/>
</dbReference>
<dbReference type="Proteomes" id="UP000615455">
    <property type="component" value="Unassembled WGS sequence"/>
</dbReference>